<organism evidence="2 3">
    <name type="scientific">Novosphingobium mangrovi</name>
    <name type="common">ex Huang et al. 2023</name>
    <dbReference type="NCBI Taxonomy" id="2976432"/>
    <lineage>
        <taxon>Bacteria</taxon>
        <taxon>Pseudomonadati</taxon>
        <taxon>Pseudomonadota</taxon>
        <taxon>Alphaproteobacteria</taxon>
        <taxon>Sphingomonadales</taxon>
        <taxon>Sphingomonadaceae</taxon>
        <taxon>Novosphingobium</taxon>
    </lineage>
</organism>
<reference evidence="2" key="1">
    <citation type="submission" date="2022-09" db="EMBL/GenBank/DDBJ databases">
        <title>Novosphingobium sp. Nov., a polycyclic aromatic hydrocarbon-degrading bacterium isolated form mangrove sediments in HongKong.</title>
        <authorList>
            <person name="Hu Z."/>
        </authorList>
    </citation>
    <scope>NUCLEOTIDE SEQUENCE</scope>
    <source>
        <strain evidence="2">HK4-1</strain>
    </source>
</reference>
<evidence type="ECO:0000313" key="2">
    <source>
        <dbReference type="EMBL" id="MCT2399622.1"/>
    </source>
</evidence>
<dbReference type="PROSITE" id="PS50851">
    <property type="entry name" value="CHEW"/>
    <property type="match status" value="1"/>
</dbReference>
<dbReference type="RefSeq" id="WP_260045730.1">
    <property type="nucleotide sequence ID" value="NZ_JANZXA010000005.1"/>
</dbReference>
<dbReference type="Pfam" id="PF01584">
    <property type="entry name" value="CheW"/>
    <property type="match status" value="1"/>
</dbReference>
<dbReference type="InterPro" id="IPR036061">
    <property type="entry name" value="CheW-like_dom_sf"/>
</dbReference>
<dbReference type="Gene3D" id="2.40.50.180">
    <property type="entry name" value="CheA-289, Domain 4"/>
    <property type="match status" value="1"/>
</dbReference>
<name>A0ABT2I497_9SPHN</name>
<evidence type="ECO:0000313" key="3">
    <source>
        <dbReference type="Proteomes" id="UP001165583"/>
    </source>
</evidence>
<comment type="caution">
    <text evidence="2">The sequence shown here is derived from an EMBL/GenBank/DDBJ whole genome shotgun (WGS) entry which is preliminary data.</text>
</comment>
<keyword evidence="3" id="KW-1185">Reference proteome</keyword>
<dbReference type="EMBL" id="JANZXA010000005">
    <property type="protein sequence ID" value="MCT2399622.1"/>
    <property type="molecule type" value="Genomic_DNA"/>
</dbReference>
<dbReference type="InterPro" id="IPR002545">
    <property type="entry name" value="CheW-lke_dom"/>
</dbReference>
<sequence length="146" mass="15109">MNDLLLIVVAAGEKVALRSCDVQSVIELEMLAPVPCAPSHVAGLSALRSRVLTVIDCQSALALGQAINREAGAPAVVVDHEGHAYALLLDGIESVTKARSDPGPVRTRMGGNWAAMSHGMVETDEGPLLLVDVAALIAGPQEVRAA</sequence>
<dbReference type="PANTHER" id="PTHR22617">
    <property type="entry name" value="CHEMOTAXIS SENSOR HISTIDINE KINASE-RELATED"/>
    <property type="match status" value="1"/>
</dbReference>
<protein>
    <submittedName>
        <fullName evidence="2">Chemotaxis protein CheW</fullName>
    </submittedName>
</protein>
<dbReference type="PANTHER" id="PTHR22617:SF23">
    <property type="entry name" value="CHEMOTAXIS PROTEIN CHEW"/>
    <property type="match status" value="1"/>
</dbReference>
<gene>
    <name evidence="2" type="ORF">NZK81_08670</name>
</gene>
<feature type="domain" description="CheW-like" evidence="1">
    <location>
        <begin position="1"/>
        <end position="142"/>
    </location>
</feature>
<dbReference type="SMART" id="SM00260">
    <property type="entry name" value="CheW"/>
    <property type="match status" value="1"/>
</dbReference>
<dbReference type="SUPFAM" id="SSF50341">
    <property type="entry name" value="CheW-like"/>
    <property type="match status" value="1"/>
</dbReference>
<dbReference type="InterPro" id="IPR039315">
    <property type="entry name" value="CheW"/>
</dbReference>
<accession>A0ABT2I497</accession>
<proteinExistence type="predicted"/>
<dbReference type="Gene3D" id="2.30.30.40">
    <property type="entry name" value="SH3 Domains"/>
    <property type="match status" value="1"/>
</dbReference>
<evidence type="ECO:0000259" key="1">
    <source>
        <dbReference type="PROSITE" id="PS50851"/>
    </source>
</evidence>
<dbReference type="Proteomes" id="UP001165583">
    <property type="component" value="Unassembled WGS sequence"/>
</dbReference>